<proteinExistence type="predicted"/>
<dbReference type="Proteomes" id="UP000792457">
    <property type="component" value="Unassembled WGS sequence"/>
</dbReference>
<dbReference type="AlphaFoldDB" id="A0A8K0KCM2"/>
<protein>
    <submittedName>
        <fullName evidence="2">Uncharacterized protein</fullName>
    </submittedName>
</protein>
<gene>
    <name evidence="2" type="ORF">J437_LFUL012374</name>
</gene>
<sequence>MTATKILKLKRFLKCGTLKEIPYLKKEKSSIDLSEEHQFIPLSRIDNCQVQRDLSVSNRGIKAILRLTYDITNTIYSLIRETTDSTEYECFSLNRDNYFILYNRIMPQKLIPVFPVPKSSTSRRSSLGSGVIQSLYPPPPPPPPLPPPSFQRLLRGGGSFQRSLRGSELSLQRPPPLGGGSFQRLPPPDRAPPPPPPAPPPPPLFHASLYTRINYISLSNR</sequence>
<comment type="caution">
    <text evidence="2">The sequence shown here is derived from an EMBL/GenBank/DDBJ whole genome shotgun (WGS) entry which is preliminary data.</text>
</comment>
<feature type="compositionally biased region" description="Pro residues" evidence="1">
    <location>
        <begin position="185"/>
        <end position="204"/>
    </location>
</feature>
<feature type="region of interest" description="Disordered" evidence="1">
    <location>
        <begin position="122"/>
        <end position="204"/>
    </location>
</feature>
<evidence type="ECO:0000313" key="2">
    <source>
        <dbReference type="EMBL" id="KAG8232450.1"/>
    </source>
</evidence>
<feature type="compositionally biased region" description="Pro residues" evidence="1">
    <location>
        <begin position="136"/>
        <end position="149"/>
    </location>
</feature>
<evidence type="ECO:0000256" key="1">
    <source>
        <dbReference type="SAM" id="MobiDB-lite"/>
    </source>
</evidence>
<evidence type="ECO:0000313" key="3">
    <source>
        <dbReference type="Proteomes" id="UP000792457"/>
    </source>
</evidence>
<accession>A0A8K0KCM2</accession>
<name>A0A8K0KCM2_LADFU</name>
<dbReference type="EMBL" id="KZ308619">
    <property type="protein sequence ID" value="KAG8232450.1"/>
    <property type="molecule type" value="Genomic_DNA"/>
</dbReference>
<organism evidence="2 3">
    <name type="scientific">Ladona fulva</name>
    <name type="common">Scarce chaser dragonfly</name>
    <name type="synonym">Libellula fulva</name>
    <dbReference type="NCBI Taxonomy" id="123851"/>
    <lineage>
        <taxon>Eukaryota</taxon>
        <taxon>Metazoa</taxon>
        <taxon>Ecdysozoa</taxon>
        <taxon>Arthropoda</taxon>
        <taxon>Hexapoda</taxon>
        <taxon>Insecta</taxon>
        <taxon>Pterygota</taxon>
        <taxon>Palaeoptera</taxon>
        <taxon>Odonata</taxon>
        <taxon>Epiprocta</taxon>
        <taxon>Anisoptera</taxon>
        <taxon>Libelluloidea</taxon>
        <taxon>Libellulidae</taxon>
        <taxon>Ladona</taxon>
    </lineage>
</organism>
<keyword evidence="3" id="KW-1185">Reference proteome</keyword>
<reference evidence="2" key="2">
    <citation type="submission" date="2017-10" db="EMBL/GenBank/DDBJ databases">
        <title>Ladona fulva Genome sequencing and assembly.</title>
        <authorList>
            <person name="Murali S."/>
            <person name="Richards S."/>
            <person name="Bandaranaike D."/>
            <person name="Bellair M."/>
            <person name="Blankenburg K."/>
            <person name="Chao H."/>
            <person name="Dinh H."/>
            <person name="Doddapaneni H."/>
            <person name="Dugan-Rocha S."/>
            <person name="Elkadiri S."/>
            <person name="Gnanaolivu R."/>
            <person name="Hernandez B."/>
            <person name="Skinner E."/>
            <person name="Javaid M."/>
            <person name="Lee S."/>
            <person name="Li M."/>
            <person name="Ming W."/>
            <person name="Munidasa M."/>
            <person name="Muniz J."/>
            <person name="Nguyen L."/>
            <person name="Hughes D."/>
            <person name="Osuji N."/>
            <person name="Pu L.-L."/>
            <person name="Puazo M."/>
            <person name="Qu C."/>
            <person name="Quiroz J."/>
            <person name="Raj R."/>
            <person name="Weissenberger G."/>
            <person name="Xin Y."/>
            <person name="Zou X."/>
            <person name="Han Y."/>
            <person name="Worley K."/>
            <person name="Muzny D."/>
            <person name="Gibbs R."/>
        </authorList>
    </citation>
    <scope>NUCLEOTIDE SEQUENCE</scope>
    <source>
        <strain evidence="2">Sampled in the wild</strain>
    </source>
</reference>
<reference evidence="2" key="1">
    <citation type="submission" date="2013-04" db="EMBL/GenBank/DDBJ databases">
        <authorList>
            <person name="Qu J."/>
            <person name="Murali S.C."/>
            <person name="Bandaranaike D."/>
            <person name="Bellair M."/>
            <person name="Blankenburg K."/>
            <person name="Chao H."/>
            <person name="Dinh H."/>
            <person name="Doddapaneni H."/>
            <person name="Downs B."/>
            <person name="Dugan-Rocha S."/>
            <person name="Elkadiri S."/>
            <person name="Gnanaolivu R.D."/>
            <person name="Hernandez B."/>
            <person name="Javaid M."/>
            <person name="Jayaseelan J.C."/>
            <person name="Lee S."/>
            <person name="Li M."/>
            <person name="Ming W."/>
            <person name="Munidasa M."/>
            <person name="Muniz J."/>
            <person name="Nguyen L."/>
            <person name="Ongeri F."/>
            <person name="Osuji N."/>
            <person name="Pu L.-L."/>
            <person name="Puazo M."/>
            <person name="Qu C."/>
            <person name="Quiroz J."/>
            <person name="Raj R."/>
            <person name="Weissenberger G."/>
            <person name="Xin Y."/>
            <person name="Zou X."/>
            <person name="Han Y."/>
            <person name="Richards S."/>
            <person name="Worley K."/>
            <person name="Muzny D."/>
            <person name="Gibbs R."/>
        </authorList>
    </citation>
    <scope>NUCLEOTIDE SEQUENCE</scope>
    <source>
        <strain evidence="2">Sampled in the wild</strain>
    </source>
</reference>